<dbReference type="SUPFAM" id="SSF46785">
    <property type="entry name" value="Winged helix' DNA-binding domain"/>
    <property type="match status" value="1"/>
</dbReference>
<dbReference type="InterPro" id="IPR036388">
    <property type="entry name" value="WH-like_DNA-bd_sf"/>
</dbReference>
<dbReference type="CDD" id="cd08422">
    <property type="entry name" value="PBP2_CrgA_like"/>
    <property type="match status" value="1"/>
</dbReference>
<evidence type="ECO:0000256" key="2">
    <source>
        <dbReference type="ARBA" id="ARBA00023015"/>
    </source>
</evidence>
<evidence type="ECO:0000313" key="6">
    <source>
        <dbReference type="EMBL" id="VAW71271.1"/>
    </source>
</evidence>
<reference evidence="6" key="1">
    <citation type="submission" date="2018-06" db="EMBL/GenBank/DDBJ databases">
        <authorList>
            <person name="Zhirakovskaya E."/>
        </authorList>
    </citation>
    <scope>NUCLEOTIDE SEQUENCE</scope>
</reference>
<dbReference type="EMBL" id="UOFJ01000585">
    <property type="protein sequence ID" value="VAW71271.1"/>
    <property type="molecule type" value="Genomic_DNA"/>
</dbReference>
<dbReference type="PANTHER" id="PTHR30537">
    <property type="entry name" value="HTH-TYPE TRANSCRIPTIONAL REGULATOR"/>
    <property type="match status" value="1"/>
</dbReference>
<evidence type="ECO:0000256" key="3">
    <source>
        <dbReference type="ARBA" id="ARBA00023125"/>
    </source>
</evidence>
<keyword evidence="2" id="KW-0805">Transcription regulation</keyword>
<evidence type="ECO:0000256" key="1">
    <source>
        <dbReference type="ARBA" id="ARBA00009437"/>
    </source>
</evidence>
<dbReference type="Pfam" id="PF03466">
    <property type="entry name" value="LysR_substrate"/>
    <property type="match status" value="1"/>
</dbReference>
<dbReference type="InterPro" id="IPR058163">
    <property type="entry name" value="LysR-type_TF_proteobact-type"/>
</dbReference>
<dbReference type="Gene3D" id="3.40.190.290">
    <property type="match status" value="1"/>
</dbReference>
<organism evidence="6">
    <name type="scientific">hydrothermal vent metagenome</name>
    <dbReference type="NCBI Taxonomy" id="652676"/>
    <lineage>
        <taxon>unclassified sequences</taxon>
        <taxon>metagenomes</taxon>
        <taxon>ecological metagenomes</taxon>
    </lineage>
</organism>
<dbReference type="SUPFAM" id="SSF53850">
    <property type="entry name" value="Periplasmic binding protein-like II"/>
    <property type="match status" value="1"/>
</dbReference>
<keyword evidence="4" id="KW-0804">Transcription</keyword>
<dbReference type="GO" id="GO:0003677">
    <property type="term" value="F:DNA binding"/>
    <property type="evidence" value="ECO:0007669"/>
    <property type="project" value="UniProtKB-KW"/>
</dbReference>
<dbReference type="PROSITE" id="PS50931">
    <property type="entry name" value="HTH_LYSR"/>
    <property type="match status" value="1"/>
</dbReference>
<dbReference type="PRINTS" id="PR00039">
    <property type="entry name" value="HTHLYSR"/>
</dbReference>
<name>A0A3B0XUT5_9ZZZZ</name>
<gene>
    <name evidence="6" type="ORF">MNBD_GAMMA10-835</name>
</gene>
<dbReference type="GO" id="GO:0003700">
    <property type="term" value="F:DNA-binding transcription factor activity"/>
    <property type="evidence" value="ECO:0007669"/>
    <property type="project" value="InterPro"/>
</dbReference>
<evidence type="ECO:0000256" key="4">
    <source>
        <dbReference type="ARBA" id="ARBA00023163"/>
    </source>
</evidence>
<dbReference type="Gene3D" id="1.10.10.10">
    <property type="entry name" value="Winged helix-like DNA-binding domain superfamily/Winged helix DNA-binding domain"/>
    <property type="match status" value="1"/>
</dbReference>
<dbReference type="PANTHER" id="PTHR30537:SF5">
    <property type="entry name" value="HTH-TYPE TRANSCRIPTIONAL ACTIVATOR TTDR-RELATED"/>
    <property type="match status" value="1"/>
</dbReference>
<evidence type="ECO:0000259" key="5">
    <source>
        <dbReference type="PROSITE" id="PS50931"/>
    </source>
</evidence>
<dbReference type="AlphaFoldDB" id="A0A3B0XUT5"/>
<accession>A0A3B0XUT5</accession>
<keyword evidence="3" id="KW-0238">DNA-binding</keyword>
<dbReference type="Pfam" id="PF00126">
    <property type="entry name" value="HTH_1"/>
    <property type="match status" value="1"/>
</dbReference>
<dbReference type="InterPro" id="IPR005119">
    <property type="entry name" value="LysR_subst-bd"/>
</dbReference>
<dbReference type="InterPro" id="IPR000847">
    <property type="entry name" value="LysR_HTH_N"/>
</dbReference>
<feature type="domain" description="HTH lysR-type" evidence="5">
    <location>
        <begin position="1"/>
        <end position="62"/>
    </location>
</feature>
<sequence>MNNIKILPSLLIFAEVANRQSFTLAAKHLGMSKSAISQQLKRLEQGIGQQLLSRHTRGMSLTAAGEKLLSRCELLRDQVDLAFEELNNSKEMPSGTFALTIPHAFEKGIVIPALRQLCIEFPQIEPEILVTDETKDLIKNNLDVAIYGGSLKDSNYRALPIGTVSEYFFATPAYTQKYGQLRKIDDLLKHQIIATSWQKGFLDIYKNNELSEYITVSCNFFAKTNTLPSALEMVLHDMGIALLPEFIVQPKFANENLVRILPEYQGRQWPFYMVHRFHGEKPLHITRFYQLVKHFFSKANTKI</sequence>
<protein>
    <recommendedName>
        <fullName evidence="5">HTH lysR-type domain-containing protein</fullName>
    </recommendedName>
</protein>
<dbReference type="InterPro" id="IPR036390">
    <property type="entry name" value="WH_DNA-bd_sf"/>
</dbReference>
<proteinExistence type="inferred from homology"/>
<comment type="similarity">
    <text evidence="1">Belongs to the LysR transcriptional regulatory family.</text>
</comment>
<dbReference type="FunFam" id="1.10.10.10:FF:000001">
    <property type="entry name" value="LysR family transcriptional regulator"/>
    <property type="match status" value="1"/>
</dbReference>